<sequence length="180" mass="18884">MAAHVGGKIMLKGLYSGLTGNLAGVLPGFCHIVGVYEPTKQKLLKSLPENLSALAQLLCTSQANNPSPAVRPPSPDTCADTSLPPTPFHSITETTDFSTRRHDPSHGRASVLPLPITSVDHTQSTANHHLDFEIHPSRTAGFPIPCSAVALGSLSSPSSTPSHGVSASTYLVLSPLTNKY</sequence>
<gene>
    <name evidence="2" type="ORF">M0R45_009341</name>
</gene>
<evidence type="ECO:0000313" key="2">
    <source>
        <dbReference type="EMBL" id="KAK9943743.1"/>
    </source>
</evidence>
<proteinExistence type="predicted"/>
<name>A0AAW1Y4M0_RUBAR</name>
<comment type="caution">
    <text evidence="2">The sequence shown here is derived from an EMBL/GenBank/DDBJ whole genome shotgun (WGS) entry which is preliminary data.</text>
</comment>
<dbReference type="Proteomes" id="UP001457282">
    <property type="component" value="Unassembled WGS sequence"/>
</dbReference>
<accession>A0AAW1Y4M0</accession>
<feature type="region of interest" description="Disordered" evidence="1">
    <location>
        <begin position="65"/>
        <end position="89"/>
    </location>
</feature>
<dbReference type="AlphaFoldDB" id="A0AAW1Y4M0"/>
<organism evidence="2 3">
    <name type="scientific">Rubus argutus</name>
    <name type="common">Southern blackberry</name>
    <dbReference type="NCBI Taxonomy" id="59490"/>
    <lineage>
        <taxon>Eukaryota</taxon>
        <taxon>Viridiplantae</taxon>
        <taxon>Streptophyta</taxon>
        <taxon>Embryophyta</taxon>
        <taxon>Tracheophyta</taxon>
        <taxon>Spermatophyta</taxon>
        <taxon>Magnoliopsida</taxon>
        <taxon>eudicotyledons</taxon>
        <taxon>Gunneridae</taxon>
        <taxon>Pentapetalae</taxon>
        <taxon>rosids</taxon>
        <taxon>fabids</taxon>
        <taxon>Rosales</taxon>
        <taxon>Rosaceae</taxon>
        <taxon>Rosoideae</taxon>
        <taxon>Rosoideae incertae sedis</taxon>
        <taxon>Rubus</taxon>
    </lineage>
</organism>
<keyword evidence="3" id="KW-1185">Reference proteome</keyword>
<dbReference type="EMBL" id="JBEDUW010000002">
    <property type="protein sequence ID" value="KAK9943743.1"/>
    <property type="molecule type" value="Genomic_DNA"/>
</dbReference>
<reference evidence="2 3" key="1">
    <citation type="journal article" date="2023" name="G3 (Bethesda)">
        <title>A chromosome-length genome assembly and annotation of blackberry (Rubus argutus, cv. 'Hillquist').</title>
        <authorList>
            <person name="Bruna T."/>
            <person name="Aryal R."/>
            <person name="Dudchenko O."/>
            <person name="Sargent D.J."/>
            <person name="Mead D."/>
            <person name="Buti M."/>
            <person name="Cavallini A."/>
            <person name="Hytonen T."/>
            <person name="Andres J."/>
            <person name="Pham M."/>
            <person name="Weisz D."/>
            <person name="Mascagni F."/>
            <person name="Usai G."/>
            <person name="Natali L."/>
            <person name="Bassil N."/>
            <person name="Fernandez G.E."/>
            <person name="Lomsadze A."/>
            <person name="Armour M."/>
            <person name="Olukolu B."/>
            <person name="Poorten T."/>
            <person name="Britton C."/>
            <person name="Davik J."/>
            <person name="Ashrafi H."/>
            <person name="Aiden E.L."/>
            <person name="Borodovsky M."/>
            <person name="Worthington M."/>
        </authorList>
    </citation>
    <scope>NUCLEOTIDE SEQUENCE [LARGE SCALE GENOMIC DNA]</scope>
    <source>
        <strain evidence="2">PI 553951</strain>
    </source>
</reference>
<evidence type="ECO:0000313" key="3">
    <source>
        <dbReference type="Proteomes" id="UP001457282"/>
    </source>
</evidence>
<protein>
    <submittedName>
        <fullName evidence="2">Uncharacterized protein</fullName>
    </submittedName>
</protein>
<evidence type="ECO:0000256" key="1">
    <source>
        <dbReference type="SAM" id="MobiDB-lite"/>
    </source>
</evidence>